<keyword evidence="2" id="KW-0136">Cellulose degradation</keyword>
<comment type="catalytic activity">
    <reaction evidence="2">
        <text>[(1-&gt;4)-beta-D-glucosyl]n+m + reduced acceptor + O2 = 4-dehydro-beta-D-glucosyl-[(1-&gt;4)-beta-D-glucosyl]n-1 + [(1-&gt;4)-beta-D-glucosyl]m + acceptor + H2O.</text>
        <dbReference type="EC" id="1.14.99.56"/>
    </reaction>
</comment>
<dbReference type="AlphaFoldDB" id="A0A8H3B4V3"/>
<evidence type="ECO:0000256" key="4">
    <source>
        <dbReference type="SAM" id="SignalP"/>
    </source>
</evidence>
<dbReference type="InterPro" id="IPR049892">
    <property type="entry name" value="AA9"/>
</dbReference>
<evidence type="ECO:0000256" key="3">
    <source>
        <dbReference type="SAM" id="MobiDB-lite"/>
    </source>
</evidence>
<organism evidence="6 7">
    <name type="scientific">Rhizoctonia solani</name>
    <dbReference type="NCBI Taxonomy" id="456999"/>
    <lineage>
        <taxon>Eukaryota</taxon>
        <taxon>Fungi</taxon>
        <taxon>Dikarya</taxon>
        <taxon>Basidiomycota</taxon>
        <taxon>Agaricomycotina</taxon>
        <taxon>Agaricomycetes</taxon>
        <taxon>Cantharellales</taxon>
        <taxon>Ceratobasidiaceae</taxon>
        <taxon>Rhizoctonia</taxon>
    </lineage>
</organism>
<protein>
    <recommendedName>
        <fullName evidence="2">AA9 family lytic polysaccharide monooxygenase</fullName>
        <ecNumber evidence="2">1.14.99.56</ecNumber>
    </recommendedName>
    <alternativeName>
        <fullName evidence="2">Endo-beta-1,4-glucanase</fullName>
    </alternativeName>
    <alternativeName>
        <fullName evidence="2">Glycosyl hydrolase 61 family protein</fullName>
    </alternativeName>
</protein>
<feature type="region of interest" description="Disordered" evidence="3">
    <location>
        <begin position="247"/>
        <end position="303"/>
    </location>
</feature>
<evidence type="ECO:0000313" key="6">
    <source>
        <dbReference type="EMBL" id="CAE6447458.1"/>
    </source>
</evidence>
<keyword evidence="1 2" id="KW-1015">Disulfide bond</keyword>
<evidence type="ECO:0000256" key="2">
    <source>
        <dbReference type="RuleBase" id="RU368122"/>
    </source>
</evidence>
<feature type="chain" id="PRO_5034921130" description="AA9 family lytic polysaccharide monooxygenase" evidence="4">
    <location>
        <begin position="20"/>
        <end position="376"/>
    </location>
</feature>
<dbReference type="PANTHER" id="PTHR33353">
    <property type="entry name" value="PUTATIVE (AFU_ORTHOLOGUE AFUA_1G12560)-RELATED"/>
    <property type="match status" value="1"/>
</dbReference>
<feature type="signal peptide" evidence="4">
    <location>
        <begin position="1"/>
        <end position="19"/>
    </location>
</feature>
<dbReference type="EMBL" id="CAJMWY010000795">
    <property type="protein sequence ID" value="CAE6447458.1"/>
    <property type="molecule type" value="Genomic_DNA"/>
</dbReference>
<name>A0A8H3B4V3_9AGAM</name>
<dbReference type="GO" id="GO:0030248">
    <property type="term" value="F:cellulose binding"/>
    <property type="evidence" value="ECO:0007669"/>
    <property type="project" value="UniProtKB-UniRule"/>
</dbReference>
<keyword evidence="4" id="KW-0732">Signal</keyword>
<evidence type="ECO:0000313" key="7">
    <source>
        <dbReference type="Proteomes" id="UP000663861"/>
    </source>
</evidence>
<comment type="caution">
    <text evidence="6">The sequence shown here is derived from an EMBL/GenBank/DDBJ whole genome shotgun (WGS) entry which is preliminary data.</text>
</comment>
<evidence type="ECO:0000259" key="5">
    <source>
        <dbReference type="Pfam" id="PF03443"/>
    </source>
</evidence>
<sequence length="376" mass="39732">MLFSSVLSVLALAVSSVNAHGYIKELVADGKTYKGPVAGSGKTSSPIRQISTTSPYKDVNGPGMTCGRDAKTASLIADVTAGSTIKMSWEDHPGDTWNHDLGPLMTYMTKVPAGQTADKFNPSNAQWFKVAQAGINSNGKWAQASLMSGAFHSVTIPKGIPSGQYIMRHEIIALHLADKRGGVEFYGGCIQFNVKGGTGGANFLNGVTTAKFPGGYKLDDKGIHVNVFNKGFKYTFPGPPIASFSSSGASVKASVNGTNTSDDDETTTSTSSTKPSSTGKSSSKDKDKDNTNKGKNTRSWTSRMHKRYLGLRRRLLPPPPSLLLPASLAPRTRTTPTRARTPALGLRACTSATLVPSLLLPLTAALPSRLAIPLTS</sequence>
<feature type="compositionally biased region" description="Low complexity" evidence="3">
    <location>
        <begin position="247"/>
        <end position="260"/>
    </location>
</feature>
<comment type="domain">
    <text evidence="2">Has a modular structure: an endo-beta-1,4-glucanase catalytic module at the N-terminus, a linker rich in serines and threonines, and a C-terminal carbohydrate-binding module (CBM).</text>
</comment>
<keyword evidence="2" id="KW-0119">Carbohydrate metabolism</keyword>
<dbReference type="Pfam" id="PF03443">
    <property type="entry name" value="AA9"/>
    <property type="match status" value="1"/>
</dbReference>
<keyword evidence="2" id="KW-0624">Polysaccharide degradation</keyword>
<dbReference type="GO" id="GO:0008810">
    <property type="term" value="F:cellulase activity"/>
    <property type="evidence" value="ECO:0007669"/>
    <property type="project" value="UniProtKB-UniRule"/>
</dbReference>
<accession>A0A8H3B4V3</accession>
<comment type="subcellular location">
    <subcellularLocation>
        <location evidence="2">Secreted</location>
    </subcellularLocation>
</comment>
<dbReference type="EC" id="1.14.99.56" evidence="2"/>
<feature type="domain" description="Auxiliary Activity family 9 catalytic" evidence="5">
    <location>
        <begin position="20"/>
        <end position="229"/>
    </location>
</feature>
<feature type="compositionally biased region" description="Low complexity" evidence="3">
    <location>
        <begin position="267"/>
        <end position="281"/>
    </location>
</feature>
<comment type="function">
    <text evidence="2">Lytic polysaccharide monooxygenase (LMPO) that depolymerizes crystalline and amorphous polysaccharides via the oxidation of scissile alpha- or beta-(1-4)-glycosidic bonds, yielding C1 and/or C4 oxidation products. Catalysis by LPMOs requires the reduction of the active-site copper from Cu(II) to Cu(I) by a reducing agent and H(2)O(2) or O(2) as a cosubstrate.</text>
</comment>
<dbReference type="CDD" id="cd21175">
    <property type="entry name" value="LPMO_AA9"/>
    <property type="match status" value="1"/>
</dbReference>
<dbReference type="Proteomes" id="UP000663861">
    <property type="component" value="Unassembled WGS sequence"/>
</dbReference>
<feature type="compositionally biased region" description="Basic and acidic residues" evidence="3">
    <location>
        <begin position="282"/>
        <end position="292"/>
    </location>
</feature>
<keyword evidence="2" id="KW-0964">Secreted</keyword>
<dbReference type="PANTHER" id="PTHR33353:SF32">
    <property type="entry name" value="ENDO-BETA-1,4-GLUCANASE D"/>
    <property type="match status" value="1"/>
</dbReference>
<dbReference type="Gene3D" id="2.70.50.70">
    <property type="match status" value="1"/>
</dbReference>
<dbReference type="GO" id="GO:0030245">
    <property type="term" value="P:cellulose catabolic process"/>
    <property type="evidence" value="ECO:0007669"/>
    <property type="project" value="UniProtKB-UniRule"/>
</dbReference>
<dbReference type="GO" id="GO:0005576">
    <property type="term" value="C:extracellular region"/>
    <property type="evidence" value="ECO:0007669"/>
    <property type="project" value="UniProtKB-SubCell"/>
</dbReference>
<gene>
    <name evidence="6" type="ORF">RDB_LOCUS50029</name>
</gene>
<evidence type="ECO:0000256" key="1">
    <source>
        <dbReference type="ARBA" id="ARBA00023157"/>
    </source>
</evidence>
<dbReference type="InterPro" id="IPR005103">
    <property type="entry name" value="AA9_LPMO"/>
</dbReference>
<proteinExistence type="predicted"/>
<reference evidence="6" key="1">
    <citation type="submission" date="2021-01" db="EMBL/GenBank/DDBJ databases">
        <authorList>
            <person name="Kaushik A."/>
        </authorList>
    </citation>
    <scope>NUCLEOTIDE SEQUENCE</scope>
    <source>
        <strain evidence="6">AG4-RS23</strain>
    </source>
</reference>